<dbReference type="PANTHER" id="PTHR47505:SF1">
    <property type="entry name" value="DNA UTILIZATION PROTEIN YHGH"/>
    <property type="match status" value="1"/>
</dbReference>
<accession>A0A9D1X6Q5</accession>
<dbReference type="InterPro" id="IPR000836">
    <property type="entry name" value="PRTase_dom"/>
</dbReference>
<dbReference type="Proteomes" id="UP000886740">
    <property type="component" value="Unassembled WGS sequence"/>
</dbReference>
<evidence type="ECO:0000313" key="2">
    <source>
        <dbReference type="EMBL" id="HIX73863.1"/>
    </source>
</evidence>
<name>A0A9D1X6Q5_9BACT</name>
<reference evidence="2" key="2">
    <citation type="submission" date="2021-04" db="EMBL/GenBank/DDBJ databases">
        <authorList>
            <person name="Gilroy R."/>
        </authorList>
    </citation>
    <scope>NUCLEOTIDE SEQUENCE</scope>
    <source>
        <strain evidence="2">ChiGjej6B6-14162</strain>
    </source>
</reference>
<dbReference type="Gene3D" id="3.40.50.2020">
    <property type="match status" value="1"/>
</dbReference>
<dbReference type="InterPro" id="IPR029057">
    <property type="entry name" value="PRTase-like"/>
</dbReference>
<reference evidence="2" key="1">
    <citation type="journal article" date="2021" name="PeerJ">
        <title>Extensive microbial diversity within the chicken gut microbiome revealed by metagenomics and culture.</title>
        <authorList>
            <person name="Gilroy R."/>
            <person name="Ravi A."/>
            <person name="Getino M."/>
            <person name="Pursley I."/>
            <person name="Horton D.L."/>
            <person name="Alikhan N.F."/>
            <person name="Baker D."/>
            <person name="Gharbi K."/>
            <person name="Hall N."/>
            <person name="Watson M."/>
            <person name="Adriaenssens E.M."/>
            <person name="Foster-Nyarko E."/>
            <person name="Jarju S."/>
            <person name="Secka A."/>
            <person name="Antonio M."/>
            <person name="Oren A."/>
            <person name="Chaudhuri R.R."/>
            <person name="La Ragione R."/>
            <person name="Hildebrand F."/>
            <person name="Pallen M.J."/>
        </authorList>
    </citation>
    <scope>NUCLEOTIDE SEQUENCE</scope>
    <source>
        <strain evidence="2">ChiGjej6B6-14162</strain>
    </source>
</reference>
<dbReference type="InterPro" id="IPR051910">
    <property type="entry name" value="ComF/GntX_DNA_util-trans"/>
</dbReference>
<dbReference type="AlphaFoldDB" id="A0A9D1X6Q5"/>
<dbReference type="PANTHER" id="PTHR47505">
    <property type="entry name" value="DNA UTILIZATION PROTEIN YHGH"/>
    <property type="match status" value="1"/>
</dbReference>
<evidence type="ECO:0000313" key="3">
    <source>
        <dbReference type="Proteomes" id="UP000886740"/>
    </source>
</evidence>
<organism evidence="2 3">
    <name type="scientific">Candidatus Parabacteroides intestinipullorum</name>
    <dbReference type="NCBI Taxonomy" id="2838723"/>
    <lineage>
        <taxon>Bacteria</taxon>
        <taxon>Pseudomonadati</taxon>
        <taxon>Bacteroidota</taxon>
        <taxon>Bacteroidia</taxon>
        <taxon>Bacteroidales</taxon>
        <taxon>Tannerellaceae</taxon>
        <taxon>Parabacteroides</taxon>
    </lineage>
</organism>
<evidence type="ECO:0000256" key="1">
    <source>
        <dbReference type="ARBA" id="ARBA00008007"/>
    </source>
</evidence>
<comment type="similarity">
    <text evidence="1">Belongs to the ComF/GntX family.</text>
</comment>
<dbReference type="EMBL" id="DXEL01000021">
    <property type="protein sequence ID" value="HIX73863.1"/>
    <property type="molecule type" value="Genomic_DNA"/>
</dbReference>
<sequence>MKRWSILWNDLLNLFFPKTCLTCSKPLLENEEQICLECLCDLPYTNFHKKKENRIGQLFIWNMSVEKATAFLYYEKGGHVQKLIHQLKYHDNPEIGHLLGRIAALKIQKESAFFEGIDTLLPVPLHPKRQRARGYNQAAVIASGIQEITHLPIETCAVIRQIGNESQTHKQFYERSENVSAIFRIVNPEPLQGKHLLIIDDVITTGSTISSLCQTLSEIPDIKISIFSLSAV</sequence>
<proteinExistence type="inferred from homology"/>
<protein>
    <submittedName>
        <fullName evidence="2">ComF family protein</fullName>
    </submittedName>
</protein>
<comment type="caution">
    <text evidence="2">The sequence shown here is derived from an EMBL/GenBank/DDBJ whole genome shotgun (WGS) entry which is preliminary data.</text>
</comment>
<dbReference type="CDD" id="cd06223">
    <property type="entry name" value="PRTases_typeI"/>
    <property type="match status" value="1"/>
</dbReference>
<dbReference type="SUPFAM" id="SSF53271">
    <property type="entry name" value="PRTase-like"/>
    <property type="match status" value="1"/>
</dbReference>
<gene>
    <name evidence="2" type="ORF">H9977_02255</name>
</gene>